<feature type="domain" description="EamA" evidence="8">
    <location>
        <begin position="13"/>
        <end position="144"/>
    </location>
</feature>
<organism evidence="9 10">
    <name type="scientific">Niabella pedocola</name>
    <dbReference type="NCBI Taxonomy" id="1752077"/>
    <lineage>
        <taxon>Bacteria</taxon>
        <taxon>Pseudomonadati</taxon>
        <taxon>Bacteroidota</taxon>
        <taxon>Chitinophagia</taxon>
        <taxon>Chitinophagales</taxon>
        <taxon>Chitinophagaceae</taxon>
        <taxon>Niabella</taxon>
    </lineage>
</organism>
<name>A0ABS8PPS4_9BACT</name>
<evidence type="ECO:0000256" key="5">
    <source>
        <dbReference type="ARBA" id="ARBA00023136"/>
    </source>
</evidence>
<feature type="transmembrane region" description="Helical" evidence="7">
    <location>
        <begin position="9"/>
        <end position="30"/>
    </location>
</feature>
<feature type="region of interest" description="Disordered" evidence="6">
    <location>
        <begin position="306"/>
        <end position="340"/>
    </location>
</feature>
<keyword evidence="4 7" id="KW-1133">Transmembrane helix</keyword>
<feature type="transmembrane region" description="Helical" evidence="7">
    <location>
        <begin position="95"/>
        <end position="115"/>
    </location>
</feature>
<evidence type="ECO:0000313" key="9">
    <source>
        <dbReference type="EMBL" id="MCD2422327.1"/>
    </source>
</evidence>
<feature type="transmembrane region" description="Helical" evidence="7">
    <location>
        <begin position="157"/>
        <end position="176"/>
    </location>
</feature>
<proteinExistence type="inferred from homology"/>
<keyword evidence="10" id="KW-1185">Reference proteome</keyword>
<keyword evidence="3 7" id="KW-0812">Transmembrane</keyword>
<dbReference type="EMBL" id="JAJNEC010000004">
    <property type="protein sequence ID" value="MCD2422327.1"/>
    <property type="molecule type" value="Genomic_DNA"/>
</dbReference>
<evidence type="ECO:0000256" key="4">
    <source>
        <dbReference type="ARBA" id="ARBA00022989"/>
    </source>
</evidence>
<keyword evidence="5 7" id="KW-0472">Membrane</keyword>
<dbReference type="SUPFAM" id="SSF103481">
    <property type="entry name" value="Multidrug resistance efflux transporter EmrE"/>
    <property type="match status" value="2"/>
</dbReference>
<gene>
    <name evidence="9" type="ORF">LQ567_06100</name>
</gene>
<feature type="domain" description="EamA" evidence="8">
    <location>
        <begin position="160"/>
        <end position="296"/>
    </location>
</feature>
<dbReference type="Pfam" id="PF00892">
    <property type="entry name" value="EamA"/>
    <property type="match status" value="2"/>
</dbReference>
<evidence type="ECO:0000256" key="1">
    <source>
        <dbReference type="ARBA" id="ARBA00004141"/>
    </source>
</evidence>
<feature type="transmembrane region" description="Helical" evidence="7">
    <location>
        <begin position="188"/>
        <end position="207"/>
    </location>
</feature>
<comment type="similarity">
    <text evidence="2">Belongs to the EamA transporter family.</text>
</comment>
<dbReference type="InterPro" id="IPR000620">
    <property type="entry name" value="EamA_dom"/>
</dbReference>
<sequence>MTQKKAPSVLLVVLAFAAVYIIWGSTYFFIERAVKFIPPMLLGGLRFVTAGILMLAWVGLKGEKVWNRSAILHSVISGILMLFVGNGAVIWAEQYLHSSFVAIFLASAPIWFLVFDKPNWADNFTNRYTLLGVSIGLLGVIALFYEKITGDNSKQGLVPLLAIFIGNIGWVLGSLYSKYKVKEVSPSVNSAWQIFSAGIVFFIIGFANGSIAKVNWSSVPAEGWGALLYLIFFGSIIGYSAYVFLLSVRSAAQVSSYAYVNPLVAVLLGVLINGDHLTTLQLAGLVIILGSVFFTNLAKKEREKKAAREALGEKRTPVQASEKEGVLCNDAGPDEQERSR</sequence>
<evidence type="ECO:0000256" key="3">
    <source>
        <dbReference type="ARBA" id="ARBA00022692"/>
    </source>
</evidence>
<evidence type="ECO:0000259" key="8">
    <source>
        <dbReference type="Pfam" id="PF00892"/>
    </source>
</evidence>
<feature type="transmembrane region" description="Helical" evidence="7">
    <location>
        <begin position="280"/>
        <end position="298"/>
    </location>
</feature>
<feature type="transmembrane region" description="Helical" evidence="7">
    <location>
        <begin position="36"/>
        <end position="58"/>
    </location>
</feature>
<feature type="transmembrane region" description="Helical" evidence="7">
    <location>
        <begin position="257"/>
        <end position="274"/>
    </location>
</feature>
<feature type="transmembrane region" description="Helical" evidence="7">
    <location>
        <begin position="70"/>
        <end position="89"/>
    </location>
</feature>
<evidence type="ECO:0000313" key="10">
    <source>
        <dbReference type="Proteomes" id="UP001199816"/>
    </source>
</evidence>
<accession>A0ABS8PPS4</accession>
<evidence type="ECO:0000256" key="7">
    <source>
        <dbReference type="SAM" id="Phobius"/>
    </source>
</evidence>
<protein>
    <submittedName>
        <fullName evidence="9">EamA family transporter</fullName>
    </submittedName>
</protein>
<reference evidence="9 10" key="1">
    <citation type="submission" date="2021-11" db="EMBL/GenBank/DDBJ databases">
        <title>Genomic of Niabella pedocola.</title>
        <authorList>
            <person name="Wu T."/>
        </authorList>
    </citation>
    <scope>NUCLEOTIDE SEQUENCE [LARGE SCALE GENOMIC DNA]</scope>
    <source>
        <strain evidence="9 10">JCM 31011</strain>
    </source>
</reference>
<comment type="caution">
    <text evidence="9">The sequence shown here is derived from an EMBL/GenBank/DDBJ whole genome shotgun (WGS) entry which is preliminary data.</text>
</comment>
<dbReference type="InterPro" id="IPR037185">
    <property type="entry name" value="EmrE-like"/>
</dbReference>
<evidence type="ECO:0000256" key="2">
    <source>
        <dbReference type="ARBA" id="ARBA00007362"/>
    </source>
</evidence>
<dbReference type="PANTHER" id="PTHR32322:SF2">
    <property type="entry name" value="EAMA DOMAIN-CONTAINING PROTEIN"/>
    <property type="match status" value="1"/>
</dbReference>
<dbReference type="Proteomes" id="UP001199816">
    <property type="component" value="Unassembled WGS sequence"/>
</dbReference>
<dbReference type="RefSeq" id="WP_231003230.1">
    <property type="nucleotide sequence ID" value="NZ_JAJNEC010000004.1"/>
</dbReference>
<dbReference type="PANTHER" id="PTHR32322">
    <property type="entry name" value="INNER MEMBRANE TRANSPORTER"/>
    <property type="match status" value="1"/>
</dbReference>
<evidence type="ECO:0000256" key="6">
    <source>
        <dbReference type="SAM" id="MobiDB-lite"/>
    </source>
</evidence>
<comment type="subcellular location">
    <subcellularLocation>
        <location evidence="1">Membrane</location>
        <topology evidence="1">Multi-pass membrane protein</topology>
    </subcellularLocation>
</comment>
<feature type="transmembrane region" description="Helical" evidence="7">
    <location>
        <begin position="227"/>
        <end position="245"/>
    </location>
</feature>
<feature type="transmembrane region" description="Helical" evidence="7">
    <location>
        <begin position="127"/>
        <end position="145"/>
    </location>
</feature>
<dbReference type="InterPro" id="IPR050638">
    <property type="entry name" value="AA-Vitamin_Transporters"/>
</dbReference>
<feature type="compositionally biased region" description="Basic and acidic residues" evidence="6">
    <location>
        <begin position="306"/>
        <end position="325"/>
    </location>
</feature>